<dbReference type="Pfam" id="PF00096">
    <property type="entry name" value="zf-C2H2"/>
    <property type="match status" value="1"/>
</dbReference>
<protein>
    <submittedName>
        <fullName evidence="7">Up in starvation</fullName>
    </submittedName>
</protein>
<keyword evidence="1" id="KW-0479">Metal-binding</keyword>
<proteinExistence type="predicted"/>
<gene>
    <name evidence="7" type="primary">USV1</name>
    <name evidence="7" type="ORF">AAF712_008051</name>
</gene>
<feature type="region of interest" description="Disordered" evidence="5">
    <location>
        <begin position="159"/>
        <end position="421"/>
    </location>
</feature>
<organism evidence="7 8">
    <name type="scientific">Marasmius tenuissimus</name>
    <dbReference type="NCBI Taxonomy" id="585030"/>
    <lineage>
        <taxon>Eukaryota</taxon>
        <taxon>Fungi</taxon>
        <taxon>Dikarya</taxon>
        <taxon>Basidiomycota</taxon>
        <taxon>Agaricomycotina</taxon>
        <taxon>Agaricomycetes</taxon>
        <taxon>Agaricomycetidae</taxon>
        <taxon>Agaricales</taxon>
        <taxon>Marasmiineae</taxon>
        <taxon>Marasmiaceae</taxon>
        <taxon>Marasmius</taxon>
    </lineage>
</organism>
<evidence type="ECO:0000256" key="2">
    <source>
        <dbReference type="ARBA" id="ARBA00022771"/>
    </source>
</evidence>
<feature type="compositionally biased region" description="Low complexity" evidence="5">
    <location>
        <begin position="284"/>
        <end position="298"/>
    </location>
</feature>
<evidence type="ECO:0000256" key="5">
    <source>
        <dbReference type="SAM" id="MobiDB-lite"/>
    </source>
</evidence>
<feature type="compositionally biased region" description="Low complexity" evidence="5">
    <location>
        <begin position="382"/>
        <end position="394"/>
    </location>
</feature>
<evidence type="ECO:0000256" key="1">
    <source>
        <dbReference type="ARBA" id="ARBA00022723"/>
    </source>
</evidence>
<feature type="domain" description="C2H2-type" evidence="6">
    <location>
        <begin position="113"/>
        <end position="140"/>
    </location>
</feature>
<dbReference type="InterPro" id="IPR013087">
    <property type="entry name" value="Znf_C2H2_type"/>
</dbReference>
<dbReference type="PANTHER" id="PTHR23235">
    <property type="entry name" value="KRUEPPEL-LIKE TRANSCRIPTION FACTOR"/>
    <property type="match status" value="1"/>
</dbReference>
<dbReference type="PANTHER" id="PTHR23235:SF127">
    <property type="entry name" value="TRANSCRIPTION FACTOR, PUTATIVE (AFU_ORTHOLOGUE AFUA_3G09820)-RELATED"/>
    <property type="match status" value="1"/>
</dbReference>
<feature type="domain" description="C2H2-type" evidence="6">
    <location>
        <begin position="82"/>
        <end position="112"/>
    </location>
</feature>
<sequence>MSSSVPGPEITSTSIAPAQNSNSISSRTQGSPKSELASPSLAQLGSPSTQATATTQDDMAAVVALPTGTLNKRYRPTPAKTFQCRGYGECRMVFSRSEHLARHIRKHTGERPFTCHCGKQFSRLDNLRQHAQTVHADKQDQNERMMRDLTTLHASMAAANKATGRGSRGRQASSQIKTDDTGGGGGLGRPGTSTGYEGWDQGQDVDMDSPTHTQSPTSAGPTQSFRDPQQRSFQSFRSQSGQSFRASDIASVNSLSNNSNAAGTSTGGEQFRASSGSTQSFRASEQPLSSSQSQQFSSARPVVEQSQFQFNVPPSSSFPHSHRESTSSRPSTSNTQLPPLSSVVPASLASLPPAPSLSRPSTGSKPEYLHGLGPAFPPPPGSSSGVSGSHVGLGERPASGRLLQFPLPASSSSHESSNARVLGSSSGIGLGGFGLGTSGTGGYRPGTAPSSFNFAYRPFTGGGSSAAAAAESLGAEGDSPFSFNPPSNQYASQSNERKRKFEDDERGDGERDRPQSRRLSVMELCDDGEPGPLPASRPTTTSGITRGAAGLYIGVQSDDEETAGGPDEESRERSNAYIIFFFLRAATFKLQLKHLAVILLIQPIPPSHPTHPAHHPSLPHTQQQPHSHSAHNSPIHAQFPQHRHQSVPVDMRAGPGQYDLAAMDPMRSNSLGIQGHGYQGAPYRQSGLQYHRQPQSHLHIGDAGVGATNGAGAGAFEEFDFVEFMGPGMGMNGVNGAGMNGGLDGVVKFEGGSPILGDMC</sequence>
<feature type="region of interest" description="Disordered" evidence="5">
    <location>
        <begin position="475"/>
        <end position="545"/>
    </location>
</feature>
<feature type="region of interest" description="Disordered" evidence="5">
    <location>
        <begin position="1"/>
        <end position="57"/>
    </location>
</feature>
<dbReference type="Gene3D" id="3.30.160.60">
    <property type="entry name" value="Classic Zinc Finger"/>
    <property type="match status" value="2"/>
</dbReference>
<feature type="compositionally biased region" description="Polar residues" evidence="5">
    <location>
        <begin position="1"/>
        <end position="32"/>
    </location>
</feature>
<reference evidence="7 8" key="1">
    <citation type="submission" date="2024-05" db="EMBL/GenBank/DDBJ databases">
        <title>A draft genome resource for the thread blight pathogen Marasmius tenuissimus strain MS-2.</title>
        <authorList>
            <person name="Yulfo-Soto G.E."/>
            <person name="Baruah I.K."/>
            <person name="Amoako-Attah I."/>
            <person name="Bukari Y."/>
            <person name="Meinhardt L.W."/>
            <person name="Bailey B.A."/>
            <person name="Cohen S.P."/>
        </authorList>
    </citation>
    <scope>NUCLEOTIDE SEQUENCE [LARGE SCALE GENOMIC DNA]</scope>
    <source>
        <strain evidence="7 8">MS-2</strain>
    </source>
</reference>
<feature type="compositionally biased region" description="Polar residues" evidence="5">
    <location>
        <begin position="481"/>
        <end position="494"/>
    </location>
</feature>
<feature type="compositionally biased region" description="Low complexity" evidence="5">
    <location>
        <begin position="223"/>
        <end position="262"/>
    </location>
</feature>
<feature type="compositionally biased region" description="Polar residues" evidence="5">
    <location>
        <begin position="327"/>
        <end position="336"/>
    </location>
</feature>
<feature type="compositionally biased region" description="Low complexity" evidence="5">
    <location>
        <begin position="337"/>
        <end position="361"/>
    </location>
</feature>
<evidence type="ECO:0000313" key="8">
    <source>
        <dbReference type="Proteomes" id="UP001437256"/>
    </source>
</evidence>
<accession>A0ABR2ZXC2</accession>
<feature type="compositionally biased region" description="Polar residues" evidence="5">
    <location>
        <begin position="263"/>
        <end position="283"/>
    </location>
</feature>
<keyword evidence="2 4" id="KW-0863">Zinc-finger</keyword>
<feature type="compositionally biased region" description="Low complexity" evidence="5">
    <location>
        <begin position="410"/>
        <end position="421"/>
    </location>
</feature>
<comment type="caution">
    <text evidence="7">The sequence shown here is derived from an EMBL/GenBank/DDBJ whole genome shotgun (WGS) entry which is preliminary data.</text>
</comment>
<dbReference type="EMBL" id="JBBXMP010000054">
    <property type="protein sequence ID" value="KAL0064932.1"/>
    <property type="molecule type" value="Genomic_DNA"/>
</dbReference>
<feature type="compositionally biased region" description="Polar residues" evidence="5">
    <location>
        <begin position="622"/>
        <end position="632"/>
    </location>
</feature>
<evidence type="ECO:0000256" key="4">
    <source>
        <dbReference type="PROSITE-ProRule" id="PRU00042"/>
    </source>
</evidence>
<feature type="compositionally biased region" description="Polar residues" evidence="5">
    <location>
        <begin position="210"/>
        <end position="222"/>
    </location>
</feature>
<dbReference type="InterPro" id="IPR036236">
    <property type="entry name" value="Znf_C2H2_sf"/>
</dbReference>
<feature type="compositionally biased region" description="Polar residues" evidence="5">
    <location>
        <begin position="304"/>
        <end position="319"/>
    </location>
</feature>
<dbReference type="SMART" id="SM00355">
    <property type="entry name" value="ZnF_C2H2"/>
    <property type="match status" value="2"/>
</dbReference>
<keyword evidence="3" id="KW-0862">Zinc</keyword>
<feature type="region of interest" description="Disordered" evidence="5">
    <location>
        <begin position="608"/>
        <end position="645"/>
    </location>
</feature>
<evidence type="ECO:0000259" key="6">
    <source>
        <dbReference type="PROSITE" id="PS50157"/>
    </source>
</evidence>
<name>A0ABR2ZXC2_9AGAR</name>
<dbReference type="SUPFAM" id="SSF57667">
    <property type="entry name" value="beta-beta-alpha zinc fingers"/>
    <property type="match status" value="1"/>
</dbReference>
<keyword evidence="8" id="KW-1185">Reference proteome</keyword>
<dbReference type="Proteomes" id="UP001437256">
    <property type="component" value="Unassembled WGS sequence"/>
</dbReference>
<evidence type="ECO:0000313" key="7">
    <source>
        <dbReference type="EMBL" id="KAL0064932.1"/>
    </source>
</evidence>
<dbReference type="PROSITE" id="PS50157">
    <property type="entry name" value="ZINC_FINGER_C2H2_2"/>
    <property type="match status" value="2"/>
</dbReference>
<evidence type="ECO:0000256" key="3">
    <source>
        <dbReference type="ARBA" id="ARBA00022833"/>
    </source>
</evidence>
<feature type="compositionally biased region" description="Basic and acidic residues" evidence="5">
    <location>
        <begin position="495"/>
        <end position="515"/>
    </location>
</feature>